<evidence type="ECO:0000259" key="1">
    <source>
        <dbReference type="Pfam" id="PF00534"/>
    </source>
</evidence>
<dbReference type="InterPro" id="IPR001296">
    <property type="entry name" value="Glyco_trans_1"/>
</dbReference>
<keyword evidence="4" id="KW-1185">Reference proteome</keyword>
<dbReference type="PANTHER" id="PTHR45947:SF3">
    <property type="entry name" value="SULFOQUINOVOSYL TRANSFERASE SQD2"/>
    <property type="match status" value="1"/>
</dbReference>
<feature type="domain" description="Glycosyltransferase subfamily 4-like N-terminal" evidence="2">
    <location>
        <begin position="3"/>
        <end position="180"/>
    </location>
</feature>
<dbReference type="Proteomes" id="UP000628840">
    <property type="component" value="Unassembled WGS sequence"/>
</dbReference>
<evidence type="ECO:0000313" key="4">
    <source>
        <dbReference type="Proteomes" id="UP000628840"/>
    </source>
</evidence>
<dbReference type="Pfam" id="PF00534">
    <property type="entry name" value="Glycos_transf_1"/>
    <property type="match status" value="1"/>
</dbReference>
<name>A0A830ER71_9EURY</name>
<feature type="domain" description="Glycosyl transferase family 1" evidence="1">
    <location>
        <begin position="186"/>
        <end position="325"/>
    </location>
</feature>
<dbReference type="SUPFAM" id="SSF53756">
    <property type="entry name" value="UDP-Glycosyltransferase/glycogen phosphorylase"/>
    <property type="match status" value="1"/>
</dbReference>
<proteinExistence type="predicted"/>
<dbReference type="Pfam" id="PF13439">
    <property type="entry name" value="Glyco_transf_4"/>
    <property type="match status" value="1"/>
</dbReference>
<accession>A0A830ER71</accession>
<dbReference type="AlphaFoldDB" id="A0A830ER71"/>
<dbReference type="CDD" id="cd03801">
    <property type="entry name" value="GT4_PimA-like"/>
    <property type="match status" value="1"/>
</dbReference>
<dbReference type="InterPro" id="IPR050194">
    <property type="entry name" value="Glycosyltransferase_grp1"/>
</dbReference>
<reference evidence="3 4" key="1">
    <citation type="journal article" date="2019" name="Int. J. Syst. Evol. Microbiol.">
        <title>The Global Catalogue of Microorganisms (GCM) 10K type strain sequencing project: providing services to taxonomists for standard genome sequencing and annotation.</title>
        <authorList>
            <consortium name="The Broad Institute Genomics Platform"/>
            <consortium name="The Broad Institute Genome Sequencing Center for Infectious Disease"/>
            <person name="Wu L."/>
            <person name="Ma J."/>
        </authorList>
    </citation>
    <scope>NUCLEOTIDE SEQUENCE [LARGE SCALE GENOMIC DNA]</scope>
    <source>
        <strain evidence="3 4">JCM 19585</strain>
    </source>
</reference>
<sequence length="363" mass="39657">MRGGGEVSVQLLAEHLAAHDDVTSLRVFAFDGADETTRQDGVVVHRVADVLNRVPEVANMQAVLALREYAEEVAACDVLHAYNMALNPVAGYLSERHGVPGVATLNSYDVLPKAAFGVQPKPSRHAYEVLAMPTTGRVLRSYMRRLDRFVTLSEASAAVYRRNGFGDASFSVVPNMLDPSFDPPERRPDGNGYELLYVGSLIPEKGVESLVRAVSDLPGDTSLTVVGDGPEDDSLRQLVASLGITDRVTFTGRVPYDRVRDRYATADVFVHPGVWPEPFGRTILEAMETGLPVLVSDIGGPAEVIDDRLCRFAPGTPSAIVEAVGRLRGREDSVGAHNRERVRERYAPERITAEMLDVYRSVQ</sequence>
<gene>
    <name evidence="3" type="ORF">GCM10009037_01750</name>
</gene>
<evidence type="ECO:0000259" key="2">
    <source>
        <dbReference type="Pfam" id="PF13439"/>
    </source>
</evidence>
<dbReference type="GO" id="GO:0016757">
    <property type="term" value="F:glycosyltransferase activity"/>
    <property type="evidence" value="ECO:0007669"/>
    <property type="project" value="InterPro"/>
</dbReference>
<dbReference type="Gene3D" id="3.40.50.2000">
    <property type="entry name" value="Glycogen Phosphorylase B"/>
    <property type="match status" value="2"/>
</dbReference>
<dbReference type="InterPro" id="IPR028098">
    <property type="entry name" value="Glyco_trans_4-like_N"/>
</dbReference>
<protein>
    <submittedName>
        <fullName evidence="3">Uncharacterized protein</fullName>
    </submittedName>
</protein>
<evidence type="ECO:0000313" key="3">
    <source>
        <dbReference type="EMBL" id="GGL22026.1"/>
    </source>
</evidence>
<dbReference type="PANTHER" id="PTHR45947">
    <property type="entry name" value="SULFOQUINOVOSYL TRANSFERASE SQD2"/>
    <property type="match status" value="1"/>
</dbReference>
<comment type="caution">
    <text evidence="3">The sequence shown here is derived from an EMBL/GenBank/DDBJ whole genome shotgun (WGS) entry which is preliminary data.</text>
</comment>
<organism evidence="3 4">
    <name type="scientific">Halarchaeum grantii</name>
    <dbReference type="NCBI Taxonomy" id="1193105"/>
    <lineage>
        <taxon>Archaea</taxon>
        <taxon>Methanobacteriati</taxon>
        <taxon>Methanobacteriota</taxon>
        <taxon>Stenosarchaea group</taxon>
        <taxon>Halobacteria</taxon>
        <taxon>Halobacteriales</taxon>
        <taxon>Halobacteriaceae</taxon>
    </lineage>
</organism>
<dbReference type="EMBL" id="BMPF01000001">
    <property type="protein sequence ID" value="GGL22026.1"/>
    <property type="molecule type" value="Genomic_DNA"/>
</dbReference>